<evidence type="ECO:0000256" key="1">
    <source>
        <dbReference type="ARBA" id="ARBA00023002"/>
    </source>
</evidence>
<dbReference type="GO" id="GO:0008688">
    <property type="term" value="F:3-(3-hydroxyphenyl)propionate hydroxylase activity"/>
    <property type="evidence" value="ECO:0007669"/>
    <property type="project" value="TreeGrafter"/>
</dbReference>
<dbReference type="Pfam" id="PF01494">
    <property type="entry name" value="FAD_binding_3"/>
    <property type="match status" value="1"/>
</dbReference>
<dbReference type="InterPro" id="IPR050631">
    <property type="entry name" value="PheA/TfdB_FAD_monoxygenase"/>
</dbReference>
<comment type="caution">
    <text evidence="3">The sequence shown here is derived from an EMBL/GenBank/DDBJ whole genome shotgun (WGS) entry which is preliminary data.</text>
</comment>
<keyword evidence="4" id="KW-1185">Reference proteome</keyword>
<dbReference type="Gene3D" id="3.50.50.60">
    <property type="entry name" value="FAD/NAD(P)-binding domain"/>
    <property type="match status" value="1"/>
</dbReference>
<dbReference type="PANTHER" id="PTHR43476">
    <property type="entry name" value="3-(3-HYDROXY-PHENYL)PROPIONATE/3-HYDROXYCINNAMIC ACID HYDROXYLASE"/>
    <property type="match status" value="1"/>
</dbReference>
<dbReference type="InterPro" id="IPR002938">
    <property type="entry name" value="FAD-bd"/>
</dbReference>
<organism evidence="3 4">
    <name type="scientific">Antrihabitans stalagmiti</name>
    <dbReference type="NCBI Taxonomy" id="2799499"/>
    <lineage>
        <taxon>Bacteria</taxon>
        <taxon>Bacillati</taxon>
        <taxon>Actinomycetota</taxon>
        <taxon>Actinomycetes</taxon>
        <taxon>Mycobacteriales</taxon>
        <taxon>Nocardiaceae</taxon>
        <taxon>Antrihabitans</taxon>
    </lineage>
</organism>
<dbReference type="PRINTS" id="PR00420">
    <property type="entry name" value="RNGMNOXGNASE"/>
</dbReference>
<dbReference type="EMBL" id="JAEMNV010000003">
    <property type="protein sequence ID" value="MBJ8339620.1"/>
    <property type="molecule type" value="Genomic_DNA"/>
</dbReference>
<reference evidence="3" key="1">
    <citation type="submission" date="2020-12" db="EMBL/GenBank/DDBJ databases">
        <title>Antrihabitans popcorni sp. nov. and Antrihabitans auranticaus sp. nov., isolated from a larva cave.</title>
        <authorList>
            <person name="Lee S.D."/>
            <person name="Kim I.S."/>
        </authorList>
    </citation>
    <scope>NUCLEOTIDE SEQUENCE</scope>
    <source>
        <strain evidence="3">YC3-6</strain>
    </source>
</reference>
<dbReference type="GO" id="GO:0019622">
    <property type="term" value="P:3-(3-hydroxy)phenylpropionate catabolic process"/>
    <property type="evidence" value="ECO:0007669"/>
    <property type="project" value="TreeGrafter"/>
</dbReference>
<gene>
    <name evidence="3" type="ORF">JGU71_12050</name>
</gene>
<keyword evidence="1" id="KW-0560">Oxidoreductase</keyword>
<accession>A0A934NQZ0</accession>
<dbReference type="InterPro" id="IPR036188">
    <property type="entry name" value="FAD/NAD-bd_sf"/>
</dbReference>
<keyword evidence="3" id="KW-0503">Monooxygenase</keyword>
<dbReference type="AlphaFoldDB" id="A0A934NQZ0"/>
<dbReference type="Proteomes" id="UP000655868">
    <property type="component" value="Unassembled WGS sequence"/>
</dbReference>
<evidence type="ECO:0000259" key="2">
    <source>
        <dbReference type="Pfam" id="PF01494"/>
    </source>
</evidence>
<proteinExistence type="predicted"/>
<dbReference type="PANTHER" id="PTHR43476:SF3">
    <property type="entry name" value="FAD-BINDING MONOOXYGENASE"/>
    <property type="match status" value="1"/>
</dbReference>
<evidence type="ECO:0000313" key="3">
    <source>
        <dbReference type="EMBL" id="MBJ8339620.1"/>
    </source>
</evidence>
<dbReference type="SUPFAM" id="SSF51905">
    <property type="entry name" value="FAD/NAD(P)-binding domain"/>
    <property type="match status" value="1"/>
</dbReference>
<name>A0A934NQZ0_9NOCA</name>
<dbReference type="RefSeq" id="WP_199704348.1">
    <property type="nucleotide sequence ID" value="NZ_JAEMNV010000003.1"/>
</dbReference>
<sequence length="408" mass="44322">MSNRTAELDPCVVVGAGPVGLIAALALARKGLQVVVLEAETQDRVRPGSRAIALMFPTLRRLDHVLPGLGRQVTEAGVTPTGYDAYYDGRRVFSQHLDPSNWYTPRLAASLPQSTTEEIFYAECIAAGVQFRWDSPVAELDTSPDGVTITLASGERIAASYVIAADGARSIVRKAIGVTMEGVTDETPFIIVDVDEHPDGSTPTAGNFHYNNPVIGGRNVMHMPFATGMRVDLQCLPGDDVDYLSSPAGVREWVSTIVGPWYGDHIRWISTYRFHQVVADSYTDEHRRVLLAGEAAHLFAPWGGRGLNSGVFDATDAATAIAAASATDDPTRRRRLIDDCAAQGRKWGIHNRDVSSKALRQMRGTDRSTRFKRAIASRVAPFVWPAGAWLANGPVQIPTPHLGSRGYY</sequence>
<dbReference type="GO" id="GO:0071949">
    <property type="term" value="F:FAD binding"/>
    <property type="evidence" value="ECO:0007669"/>
    <property type="project" value="InterPro"/>
</dbReference>
<evidence type="ECO:0000313" key="4">
    <source>
        <dbReference type="Proteomes" id="UP000655868"/>
    </source>
</evidence>
<dbReference type="Gene3D" id="3.30.70.2450">
    <property type="match status" value="1"/>
</dbReference>
<protein>
    <submittedName>
        <fullName evidence="3">FAD-dependent monooxygenase</fullName>
    </submittedName>
</protein>
<feature type="domain" description="FAD-binding" evidence="2">
    <location>
        <begin position="12"/>
        <end position="324"/>
    </location>
</feature>